<evidence type="ECO:0000256" key="4">
    <source>
        <dbReference type="ARBA" id="ARBA00022692"/>
    </source>
</evidence>
<accession>A0ABW5R9I1</accession>
<evidence type="ECO:0000313" key="9">
    <source>
        <dbReference type="Proteomes" id="UP001597497"/>
    </source>
</evidence>
<evidence type="ECO:0000256" key="5">
    <source>
        <dbReference type="ARBA" id="ARBA00022989"/>
    </source>
</evidence>
<evidence type="ECO:0000256" key="2">
    <source>
        <dbReference type="ARBA" id="ARBA00005779"/>
    </source>
</evidence>
<sequence>MDRDILVDQLDALLQHAFMETLAYFSVAVLALILFLALFEMVTRYTTWTQIKAGNVAVAMAVSGKIFGICNVFRYAIELKNDSMYVAFGWASYGFVLLLAAYYIFEFLTPVFKVDEALEQDNRAVGFISLTLSVALSYVIGASIH</sequence>
<organism evidence="8 9">
    <name type="scientific">Marinicrinis sediminis</name>
    <dbReference type="NCBI Taxonomy" id="1652465"/>
    <lineage>
        <taxon>Bacteria</taxon>
        <taxon>Bacillati</taxon>
        <taxon>Bacillota</taxon>
        <taxon>Bacilli</taxon>
        <taxon>Bacillales</taxon>
        <taxon>Paenibacillaceae</taxon>
    </lineage>
</organism>
<feature type="transmembrane region" description="Helical" evidence="7">
    <location>
        <begin position="51"/>
        <end position="73"/>
    </location>
</feature>
<dbReference type="Pfam" id="PF03994">
    <property type="entry name" value="DUF350"/>
    <property type="match status" value="1"/>
</dbReference>
<keyword evidence="9" id="KW-1185">Reference proteome</keyword>
<feature type="transmembrane region" description="Helical" evidence="7">
    <location>
        <begin position="85"/>
        <end position="105"/>
    </location>
</feature>
<keyword evidence="5 7" id="KW-1133">Transmembrane helix</keyword>
<feature type="transmembrane region" description="Helical" evidence="7">
    <location>
        <begin position="21"/>
        <end position="39"/>
    </location>
</feature>
<dbReference type="InterPro" id="IPR007140">
    <property type="entry name" value="DUF350"/>
</dbReference>
<keyword evidence="6 7" id="KW-0472">Membrane</keyword>
<comment type="similarity">
    <text evidence="2">Belongs to the UPF0719 family.</text>
</comment>
<gene>
    <name evidence="8" type="ORF">ACFSUC_06715</name>
</gene>
<evidence type="ECO:0000313" key="8">
    <source>
        <dbReference type="EMBL" id="MFD2671295.1"/>
    </source>
</evidence>
<evidence type="ECO:0000256" key="3">
    <source>
        <dbReference type="ARBA" id="ARBA00022475"/>
    </source>
</evidence>
<keyword evidence="3" id="KW-1003">Cell membrane</keyword>
<evidence type="ECO:0000256" key="1">
    <source>
        <dbReference type="ARBA" id="ARBA00004651"/>
    </source>
</evidence>
<feature type="transmembrane region" description="Helical" evidence="7">
    <location>
        <begin position="125"/>
        <end position="144"/>
    </location>
</feature>
<keyword evidence="4 7" id="KW-0812">Transmembrane</keyword>
<dbReference type="RefSeq" id="WP_379928747.1">
    <property type="nucleotide sequence ID" value="NZ_JBHUMM010000010.1"/>
</dbReference>
<proteinExistence type="inferred from homology"/>
<dbReference type="PANTHER" id="PTHR40043">
    <property type="entry name" value="UPF0719 INNER MEMBRANE PROTEIN YJFL"/>
    <property type="match status" value="1"/>
</dbReference>
<evidence type="ECO:0000256" key="7">
    <source>
        <dbReference type="SAM" id="Phobius"/>
    </source>
</evidence>
<dbReference type="EMBL" id="JBHUMM010000010">
    <property type="protein sequence ID" value="MFD2671295.1"/>
    <property type="molecule type" value="Genomic_DNA"/>
</dbReference>
<dbReference type="Proteomes" id="UP001597497">
    <property type="component" value="Unassembled WGS sequence"/>
</dbReference>
<comment type="caution">
    <text evidence="8">The sequence shown here is derived from an EMBL/GenBank/DDBJ whole genome shotgun (WGS) entry which is preliminary data.</text>
</comment>
<reference evidence="9" key="1">
    <citation type="journal article" date="2019" name="Int. J. Syst. Evol. Microbiol.">
        <title>The Global Catalogue of Microorganisms (GCM) 10K type strain sequencing project: providing services to taxonomists for standard genome sequencing and annotation.</title>
        <authorList>
            <consortium name="The Broad Institute Genomics Platform"/>
            <consortium name="The Broad Institute Genome Sequencing Center for Infectious Disease"/>
            <person name="Wu L."/>
            <person name="Ma J."/>
        </authorList>
    </citation>
    <scope>NUCLEOTIDE SEQUENCE [LARGE SCALE GENOMIC DNA]</scope>
    <source>
        <strain evidence="9">KCTC 33676</strain>
    </source>
</reference>
<evidence type="ECO:0000256" key="6">
    <source>
        <dbReference type="ARBA" id="ARBA00023136"/>
    </source>
</evidence>
<name>A0ABW5R9I1_9BACL</name>
<dbReference type="PANTHER" id="PTHR40043:SF1">
    <property type="entry name" value="UPF0719 INNER MEMBRANE PROTEIN YJFL"/>
    <property type="match status" value="1"/>
</dbReference>
<comment type="subcellular location">
    <subcellularLocation>
        <location evidence="1">Cell membrane</location>
        <topology evidence="1">Multi-pass membrane protein</topology>
    </subcellularLocation>
</comment>
<protein>
    <submittedName>
        <fullName evidence="8">DUF350 domain-containing protein</fullName>
    </submittedName>
</protein>